<dbReference type="CDD" id="cd18081">
    <property type="entry name" value="RlmH-like"/>
    <property type="match status" value="1"/>
</dbReference>
<dbReference type="InterPro" id="IPR003742">
    <property type="entry name" value="RlmH-like"/>
</dbReference>
<dbReference type="GO" id="GO:0005737">
    <property type="term" value="C:cytoplasm"/>
    <property type="evidence" value="ECO:0007669"/>
    <property type="project" value="UniProtKB-SubCell"/>
</dbReference>
<dbReference type="Pfam" id="PF02590">
    <property type="entry name" value="SPOUT_MTase"/>
    <property type="match status" value="1"/>
</dbReference>
<keyword evidence="7" id="KW-1185">Reference proteome</keyword>
<proteinExistence type="inferred from homology"/>
<comment type="caution">
    <text evidence="6">The sequence shown here is derived from an EMBL/GenBank/DDBJ whole genome shotgun (WGS) entry which is preliminary data.</text>
</comment>
<evidence type="ECO:0000256" key="1">
    <source>
        <dbReference type="ARBA" id="ARBA00022603"/>
    </source>
</evidence>
<keyword evidence="1 5" id="KW-0489">Methyltransferase</keyword>
<dbReference type="EMBL" id="JPOS01000082">
    <property type="protein sequence ID" value="KGE86173.1"/>
    <property type="molecule type" value="Genomic_DNA"/>
</dbReference>
<dbReference type="Gene3D" id="3.40.1280.10">
    <property type="match status" value="1"/>
</dbReference>
<dbReference type="STRING" id="1524460.IX84_23905"/>
<dbReference type="InterPro" id="IPR029026">
    <property type="entry name" value="tRNA_m1G_MTases_N"/>
</dbReference>
<dbReference type="Proteomes" id="UP000029736">
    <property type="component" value="Unassembled WGS sequence"/>
</dbReference>
<comment type="similarity">
    <text evidence="4 5">Belongs to the RNA methyltransferase RlmH family.</text>
</comment>
<dbReference type="PANTHER" id="PTHR33603">
    <property type="entry name" value="METHYLTRANSFERASE"/>
    <property type="match status" value="1"/>
</dbReference>
<dbReference type="InterPro" id="IPR029028">
    <property type="entry name" value="Alpha/beta_knot_MTases"/>
</dbReference>
<dbReference type="NCBIfam" id="NF000990">
    <property type="entry name" value="PRK00103.2-4"/>
    <property type="match status" value="1"/>
</dbReference>
<dbReference type="HAMAP" id="MF_00658">
    <property type="entry name" value="23SrRNA_methyltr_H"/>
    <property type="match status" value="1"/>
</dbReference>
<protein>
    <recommendedName>
        <fullName evidence="5">Ribosomal RNA large subunit methyltransferase H</fullName>
        <ecNumber evidence="5">2.1.1.177</ecNumber>
    </recommendedName>
    <alternativeName>
        <fullName evidence="5">23S rRNA (pseudouridine1915-N3)-methyltransferase</fullName>
    </alternativeName>
    <alternativeName>
        <fullName evidence="5">23S rRNA m3Psi1915 methyltransferase</fullName>
    </alternativeName>
    <alternativeName>
        <fullName evidence="5">rRNA (pseudouridine-N3-)-methyltransferase RlmH</fullName>
    </alternativeName>
</protein>
<dbReference type="PIRSF" id="PIRSF004505">
    <property type="entry name" value="MT_bac"/>
    <property type="match status" value="1"/>
</dbReference>
<dbReference type="GO" id="GO:0070038">
    <property type="term" value="F:rRNA (pseudouridine-N3-)-methyltransferase activity"/>
    <property type="evidence" value="ECO:0007669"/>
    <property type="project" value="UniProtKB-UniRule"/>
</dbReference>
<dbReference type="AlphaFoldDB" id="A0A098S2Y6"/>
<keyword evidence="2 5" id="KW-0808">Transferase</keyword>
<evidence type="ECO:0000256" key="5">
    <source>
        <dbReference type="HAMAP-Rule" id="MF_00658"/>
    </source>
</evidence>
<sequence length="157" mass="18223">MKVELWAIGKTNERYLGTGIEIYTKRLKHYLKFEFNILPDVKKAGKLSPVQLKDKEGETVLKALQSGDYLVLLDERGKRMTSSAFAEFINHKLQLSHRRIIFLIGGAFGFSPALYERADYKISLSDMTFSHQMIRLFMAEQIYRAMTILNNEPYHND</sequence>
<dbReference type="EC" id="2.1.1.177" evidence="5"/>
<evidence type="ECO:0000256" key="4">
    <source>
        <dbReference type="ARBA" id="ARBA00038303"/>
    </source>
</evidence>
<comment type="subunit">
    <text evidence="5">Homodimer.</text>
</comment>
<feature type="binding site" evidence="5">
    <location>
        <position position="73"/>
    </location>
    <ligand>
        <name>S-adenosyl-L-methionine</name>
        <dbReference type="ChEBI" id="CHEBI:59789"/>
    </ligand>
</feature>
<comment type="catalytic activity">
    <reaction evidence="5">
        <text>pseudouridine(1915) in 23S rRNA + S-adenosyl-L-methionine = N(3)-methylpseudouridine(1915) in 23S rRNA + S-adenosyl-L-homocysteine + H(+)</text>
        <dbReference type="Rhea" id="RHEA:42752"/>
        <dbReference type="Rhea" id="RHEA-COMP:10221"/>
        <dbReference type="Rhea" id="RHEA-COMP:10222"/>
        <dbReference type="ChEBI" id="CHEBI:15378"/>
        <dbReference type="ChEBI" id="CHEBI:57856"/>
        <dbReference type="ChEBI" id="CHEBI:59789"/>
        <dbReference type="ChEBI" id="CHEBI:65314"/>
        <dbReference type="ChEBI" id="CHEBI:74486"/>
        <dbReference type="EC" id="2.1.1.177"/>
    </reaction>
</comment>
<evidence type="ECO:0000313" key="6">
    <source>
        <dbReference type="EMBL" id="KGE86173.1"/>
    </source>
</evidence>
<keyword evidence="3 5" id="KW-0949">S-adenosyl-L-methionine</keyword>
<dbReference type="PANTHER" id="PTHR33603:SF1">
    <property type="entry name" value="RIBOSOMAL RNA LARGE SUBUNIT METHYLTRANSFERASE H"/>
    <property type="match status" value="1"/>
</dbReference>
<dbReference type="OrthoDB" id="9806643at2"/>
<evidence type="ECO:0000256" key="2">
    <source>
        <dbReference type="ARBA" id="ARBA00022679"/>
    </source>
</evidence>
<accession>A0A098S2Y6</accession>
<dbReference type="SUPFAM" id="SSF75217">
    <property type="entry name" value="alpha/beta knot"/>
    <property type="match status" value="1"/>
</dbReference>
<gene>
    <name evidence="5" type="primary">rlmH</name>
    <name evidence="6" type="ORF">IX84_23905</name>
</gene>
<feature type="binding site" evidence="5">
    <location>
        <begin position="124"/>
        <end position="129"/>
    </location>
    <ligand>
        <name>S-adenosyl-L-methionine</name>
        <dbReference type="ChEBI" id="CHEBI:59789"/>
    </ligand>
</feature>
<reference evidence="6 7" key="1">
    <citation type="journal article" date="2014" name="Int. J. Syst. Evol. Microbiol.">
        <title>Phaeodactylibacter xiamenensis gen. nov., sp. nov., a member of the family Saprospiraceae isolated from the marine alga Phaeodactylum tricornutum.</title>
        <authorList>
            <person name="Chen Z.Jr."/>
            <person name="Lei X."/>
            <person name="Lai Q."/>
            <person name="Li Y."/>
            <person name="Zhang B."/>
            <person name="Zhang J."/>
            <person name="Zhang H."/>
            <person name="Yang L."/>
            <person name="Zheng W."/>
            <person name="Tian Y."/>
            <person name="Yu Z."/>
            <person name="Xu H.Jr."/>
            <person name="Zheng T."/>
        </authorList>
    </citation>
    <scope>NUCLEOTIDE SEQUENCE [LARGE SCALE GENOMIC DNA]</scope>
    <source>
        <strain evidence="6 7">KD52</strain>
    </source>
</reference>
<keyword evidence="5" id="KW-0698">rRNA processing</keyword>
<comment type="function">
    <text evidence="5">Specifically methylates the pseudouridine at position 1915 (m3Psi1915) in 23S rRNA.</text>
</comment>
<dbReference type="RefSeq" id="WP_044226275.1">
    <property type="nucleotide sequence ID" value="NZ_JBKAGJ010000002.1"/>
</dbReference>
<evidence type="ECO:0000256" key="3">
    <source>
        <dbReference type="ARBA" id="ARBA00022691"/>
    </source>
</evidence>
<name>A0A098S2Y6_9BACT</name>
<evidence type="ECO:0000313" key="7">
    <source>
        <dbReference type="Proteomes" id="UP000029736"/>
    </source>
</evidence>
<feature type="binding site" evidence="5">
    <location>
        <position position="105"/>
    </location>
    <ligand>
        <name>S-adenosyl-L-methionine</name>
        <dbReference type="ChEBI" id="CHEBI:59789"/>
    </ligand>
</feature>
<keyword evidence="5" id="KW-0963">Cytoplasm</keyword>
<organism evidence="6 7">
    <name type="scientific">Phaeodactylibacter xiamenensis</name>
    <dbReference type="NCBI Taxonomy" id="1524460"/>
    <lineage>
        <taxon>Bacteria</taxon>
        <taxon>Pseudomonadati</taxon>
        <taxon>Bacteroidota</taxon>
        <taxon>Saprospiria</taxon>
        <taxon>Saprospirales</taxon>
        <taxon>Haliscomenobacteraceae</taxon>
        <taxon>Phaeodactylibacter</taxon>
    </lineage>
</organism>
<comment type="subcellular location">
    <subcellularLocation>
        <location evidence="5">Cytoplasm</location>
    </subcellularLocation>
</comment>